<organism evidence="5">
    <name type="scientific">Acerihabitans sp. KWT182</name>
    <dbReference type="NCBI Taxonomy" id="3157919"/>
    <lineage>
        <taxon>Bacteria</taxon>
        <taxon>Pseudomonadati</taxon>
        <taxon>Pseudomonadota</taxon>
        <taxon>Gammaproteobacteria</taxon>
        <taxon>Enterobacterales</taxon>
        <taxon>Pectobacteriaceae</taxon>
        <taxon>Acerihabitans</taxon>
    </lineage>
</organism>
<evidence type="ECO:0000259" key="4">
    <source>
        <dbReference type="SMART" id="SM00345"/>
    </source>
</evidence>
<proteinExistence type="predicted"/>
<evidence type="ECO:0000256" key="2">
    <source>
        <dbReference type="ARBA" id="ARBA00023125"/>
    </source>
</evidence>
<feature type="domain" description="HTH gntR-type" evidence="4">
    <location>
        <begin position="11"/>
        <end position="59"/>
    </location>
</feature>
<sequence length="63" mass="6929">MLKTKSVSDEVYDILKEELILNQLQPGEHLIVSALSAKFGISGIPIREALVRLTAEKFFGIGT</sequence>
<keyword evidence="2" id="KW-0238">DNA-binding</keyword>
<protein>
    <submittedName>
        <fullName evidence="5">GntR family transcriptional regulator</fullName>
    </submittedName>
</protein>
<dbReference type="SMART" id="SM00345">
    <property type="entry name" value="HTH_GNTR"/>
    <property type="match status" value="1"/>
</dbReference>
<dbReference type="InterPro" id="IPR036390">
    <property type="entry name" value="WH_DNA-bd_sf"/>
</dbReference>
<keyword evidence="3" id="KW-0804">Transcription</keyword>
<keyword evidence="1" id="KW-0805">Transcription regulation</keyword>
<evidence type="ECO:0000313" key="5">
    <source>
        <dbReference type="EMBL" id="XBS69858.1"/>
    </source>
</evidence>
<dbReference type="Gene3D" id="1.10.10.10">
    <property type="entry name" value="Winged helix-like DNA-binding domain superfamily/Winged helix DNA-binding domain"/>
    <property type="match status" value="1"/>
</dbReference>
<name>A0AAU7Q9T9_9GAMM</name>
<reference evidence="5" key="1">
    <citation type="submission" date="2024-06" db="EMBL/GenBank/DDBJ databases">
        <authorList>
            <person name="Coelho C."/>
            <person name="Bento M."/>
            <person name="Garcia E."/>
            <person name="Camelo A."/>
            <person name="Brandao I."/>
            <person name="Espirito Santo C."/>
            <person name="Trovao J."/>
            <person name="Verissimo A."/>
            <person name="Costa J."/>
            <person name="Tiago I."/>
        </authorList>
    </citation>
    <scope>NUCLEOTIDE SEQUENCE</scope>
    <source>
        <strain evidence="5">KWT182</strain>
    </source>
</reference>
<dbReference type="AlphaFoldDB" id="A0AAU7Q9T9"/>
<dbReference type="SUPFAM" id="SSF46785">
    <property type="entry name" value="Winged helix' DNA-binding domain"/>
    <property type="match status" value="1"/>
</dbReference>
<dbReference type="GO" id="GO:0003677">
    <property type="term" value="F:DNA binding"/>
    <property type="evidence" value="ECO:0007669"/>
    <property type="project" value="UniProtKB-KW"/>
</dbReference>
<dbReference type="InterPro" id="IPR000524">
    <property type="entry name" value="Tscrpt_reg_HTH_GntR"/>
</dbReference>
<dbReference type="Pfam" id="PF00392">
    <property type="entry name" value="GntR"/>
    <property type="match status" value="1"/>
</dbReference>
<dbReference type="EMBL" id="CP157947">
    <property type="protein sequence ID" value="XBS69858.1"/>
    <property type="molecule type" value="Genomic_DNA"/>
</dbReference>
<evidence type="ECO:0000256" key="3">
    <source>
        <dbReference type="ARBA" id="ARBA00023163"/>
    </source>
</evidence>
<dbReference type="InterPro" id="IPR036388">
    <property type="entry name" value="WH-like_DNA-bd_sf"/>
</dbReference>
<gene>
    <name evidence="5" type="ORF">ABK905_00245</name>
</gene>
<accession>A0AAU7Q9T9</accession>
<dbReference type="GO" id="GO:0003700">
    <property type="term" value="F:DNA-binding transcription factor activity"/>
    <property type="evidence" value="ECO:0007669"/>
    <property type="project" value="InterPro"/>
</dbReference>
<evidence type="ECO:0000256" key="1">
    <source>
        <dbReference type="ARBA" id="ARBA00023015"/>
    </source>
</evidence>